<dbReference type="Proteomes" id="UP000548632">
    <property type="component" value="Unassembled WGS sequence"/>
</dbReference>
<evidence type="ECO:0000313" key="2">
    <source>
        <dbReference type="Proteomes" id="UP000548632"/>
    </source>
</evidence>
<keyword evidence="2" id="KW-1185">Reference proteome</keyword>
<dbReference type="AlphaFoldDB" id="A0A839HEG2"/>
<dbReference type="RefSeq" id="WP_182584674.1">
    <property type="nucleotide sequence ID" value="NZ_JABVCQ010000033.1"/>
</dbReference>
<dbReference type="EMBL" id="JABVCQ010000033">
    <property type="protein sequence ID" value="MBB1127051.1"/>
    <property type="molecule type" value="Genomic_DNA"/>
</dbReference>
<sequence>MKPGDQYLKWIEWSETDQVYIGQCPDLITGIHGDDPVVLYGELCEVIADVINALQAAGRELPPVTIRPMVANAG</sequence>
<name>A0A839HEG2_9GAMM</name>
<protein>
    <submittedName>
        <fullName evidence="1">Pilus assembly protein HicB</fullName>
    </submittedName>
</protein>
<dbReference type="InterPro" id="IPR035069">
    <property type="entry name" value="TTHA1013/TTHA0281-like"/>
</dbReference>
<dbReference type="SUPFAM" id="SSF143100">
    <property type="entry name" value="TTHA1013/TTHA0281-like"/>
    <property type="match status" value="1"/>
</dbReference>
<reference evidence="1 2" key="1">
    <citation type="journal article" date="2020" name="Arch. Microbiol.">
        <title>The genome sequence of the giant phototrophic gammaproteobacterium Thiospirillum jenense gives insight into its physiological properties and phylogenetic relationships.</title>
        <authorList>
            <person name="Imhoff J.F."/>
            <person name="Meyer T.E."/>
            <person name="Kyndt J.A."/>
        </authorList>
    </citation>
    <scope>NUCLEOTIDE SEQUENCE [LARGE SCALE GENOMIC DNA]</scope>
    <source>
        <strain evidence="1 2">DSM 216</strain>
    </source>
</reference>
<accession>A0A839HEG2</accession>
<organism evidence="1 2">
    <name type="scientific">Thiospirillum jenense</name>
    <dbReference type="NCBI Taxonomy" id="1653858"/>
    <lineage>
        <taxon>Bacteria</taxon>
        <taxon>Pseudomonadati</taxon>
        <taxon>Pseudomonadota</taxon>
        <taxon>Gammaproteobacteria</taxon>
        <taxon>Chromatiales</taxon>
        <taxon>Chromatiaceae</taxon>
        <taxon>Thiospirillum</taxon>
    </lineage>
</organism>
<proteinExistence type="predicted"/>
<evidence type="ECO:0000313" key="1">
    <source>
        <dbReference type="EMBL" id="MBB1127051.1"/>
    </source>
</evidence>
<gene>
    <name evidence="1" type="ORF">HUK38_12565</name>
</gene>
<comment type="caution">
    <text evidence="1">The sequence shown here is derived from an EMBL/GenBank/DDBJ whole genome shotgun (WGS) entry which is preliminary data.</text>
</comment>